<dbReference type="EnsemblPlants" id="Bo6g027700.1">
    <property type="protein sequence ID" value="Bo6g027700.1"/>
    <property type="gene ID" value="Bo6g027700"/>
</dbReference>
<accession>A0A0D3CQ70</accession>
<dbReference type="OMA" id="AFWASAN"/>
<dbReference type="Gramene" id="Bo6g027700.1">
    <property type="protein sequence ID" value="Bo6g027700.1"/>
    <property type="gene ID" value="Bo6g027700"/>
</dbReference>
<keyword evidence="5" id="KW-1185">Reference proteome</keyword>
<feature type="transmembrane region" description="Helical" evidence="2">
    <location>
        <begin position="73"/>
        <end position="93"/>
    </location>
</feature>
<dbReference type="STRING" id="109376.A0A0D3CQ70"/>
<dbReference type="KEGG" id="boe:106300740"/>
<dbReference type="InterPro" id="IPR025564">
    <property type="entry name" value="CAAD_dom"/>
</dbReference>
<dbReference type="InterPro" id="IPR033344">
    <property type="entry name" value="CURT1"/>
</dbReference>
<dbReference type="Pfam" id="PF14159">
    <property type="entry name" value="CAAD"/>
    <property type="match status" value="1"/>
</dbReference>
<proteinExistence type="predicted"/>
<feature type="transmembrane region" description="Helical" evidence="2">
    <location>
        <begin position="99"/>
        <end position="119"/>
    </location>
</feature>
<dbReference type="eggNOG" id="ENOG502S1DZ">
    <property type="taxonomic scope" value="Eukaryota"/>
</dbReference>
<protein>
    <recommendedName>
        <fullName evidence="3">Cyanobacterial aminoacyl-tRNA synthetase CAAD domain-containing protein</fullName>
    </recommendedName>
</protein>
<reference evidence="4" key="2">
    <citation type="submission" date="2015-03" db="UniProtKB">
        <authorList>
            <consortium name="EnsemblPlants"/>
        </authorList>
    </citation>
    <scope>IDENTIFICATION</scope>
</reference>
<reference evidence="4 5" key="1">
    <citation type="journal article" date="2014" name="Genome Biol.">
        <title>Transcriptome and methylome profiling reveals relics of genome dominance in the mesopolyploid Brassica oleracea.</title>
        <authorList>
            <person name="Parkin I.A."/>
            <person name="Koh C."/>
            <person name="Tang H."/>
            <person name="Robinson S.J."/>
            <person name="Kagale S."/>
            <person name="Clarke W.E."/>
            <person name="Town C.D."/>
            <person name="Nixon J."/>
            <person name="Krishnakumar V."/>
            <person name="Bidwell S.L."/>
            <person name="Denoeud F."/>
            <person name="Belcram H."/>
            <person name="Links M.G."/>
            <person name="Just J."/>
            <person name="Clarke C."/>
            <person name="Bender T."/>
            <person name="Huebert T."/>
            <person name="Mason A.S."/>
            <person name="Pires J.C."/>
            <person name="Barker G."/>
            <person name="Moore J."/>
            <person name="Walley P.G."/>
            <person name="Manoli S."/>
            <person name="Batley J."/>
            <person name="Edwards D."/>
            <person name="Nelson M.N."/>
            <person name="Wang X."/>
            <person name="Paterson A.H."/>
            <person name="King G."/>
            <person name="Bancroft I."/>
            <person name="Chalhoub B."/>
            <person name="Sharpe A.G."/>
        </authorList>
    </citation>
    <scope>NUCLEOTIDE SEQUENCE</scope>
    <source>
        <strain evidence="4 5">cv. TO1000</strain>
    </source>
</reference>
<name>A0A0D3CQ70_BRAOL</name>
<evidence type="ECO:0000256" key="1">
    <source>
        <dbReference type="ARBA" id="ARBA00004141"/>
    </source>
</evidence>
<evidence type="ECO:0000256" key="2">
    <source>
        <dbReference type="SAM" id="Phobius"/>
    </source>
</evidence>
<keyword evidence="2" id="KW-0812">Transmembrane</keyword>
<dbReference type="AlphaFoldDB" id="A0A0D3CQ70"/>
<evidence type="ECO:0000313" key="5">
    <source>
        <dbReference type="Proteomes" id="UP000032141"/>
    </source>
</evidence>
<sequence length="145" mass="15949">MASVSASLPPPLLLTQRKPNLTSVQKLPFSPIRDRRSHSMGLMVKASGKSSESSDLDVISSIQNVWDKSEDRLGLIGLSFAAVVALWASLNIITAIDKLPVISSGFELVGILFSTWFTYRYLLFKPDREELSQIVKKSVADILGQ</sequence>
<dbReference type="RefSeq" id="XP_013592402.1">
    <property type="nucleotide sequence ID" value="XM_013736948.1"/>
</dbReference>
<keyword evidence="2" id="KW-1133">Transmembrane helix</keyword>
<comment type="subcellular location">
    <subcellularLocation>
        <location evidence="1">Membrane</location>
        <topology evidence="1">Multi-pass membrane protein</topology>
    </subcellularLocation>
</comment>
<dbReference type="GO" id="GO:0009535">
    <property type="term" value="C:chloroplast thylakoid membrane"/>
    <property type="evidence" value="ECO:0007669"/>
    <property type="project" value="TreeGrafter"/>
</dbReference>
<dbReference type="PANTHER" id="PTHR33222">
    <property type="match status" value="1"/>
</dbReference>
<dbReference type="GeneID" id="106300740"/>
<keyword evidence="2" id="KW-0472">Membrane</keyword>
<dbReference type="Proteomes" id="UP000032141">
    <property type="component" value="Chromosome C6"/>
</dbReference>
<evidence type="ECO:0000313" key="4">
    <source>
        <dbReference type="EnsemblPlants" id="Bo6g027700.1"/>
    </source>
</evidence>
<evidence type="ECO:0000259" key="3">
    <source>
        <dbReference type="Pfam" id="PF14159"/>
    </source>
</evidence>
<organism evidence="4 5">
    <name type="scientific">Brassica oleracea var. oleracea</name>
    <dbReference type="NCBI Taxonomy" id="109376"/>
    <lineage>
        <taxon>Eukaryota</taxon>
        <taxon>Viridiplantae</taxon>
        <taxon>Streptophyta</taxon>
        <taxon>Embryophyta</taxon>
        <taxon>Tracheophyta</taxon>
        <taxon>Spermatophyta</taxon>
        <taxon>Magnoliopsida</taxon>
        <taxon>eudicotyledons</taxon>
        <taxon>Gunneridae</taxon>
        <taxon>Pentapetalae</taxon>
        <taxon>rosids</taxon>
        <taxon>malvids</taxon>
        <taxon>Brassicales</taxon>
        <taxon>Brassicaceae</taxon>
        <taxon>Brassiceae</taxon>
        <taxon>Brassica</taxon>
    </lineage>
</organism>
<feature type="domain" description="Cyanobacterial aminoacyl-tRNA synthetase CAAD" evidence="3">
    <location>
        <begin position="61"/>
        <end position="144"/>
    </location>
</feature>
<dbReference type="OrthoDB" id="2014299at2759"/>
<dbReference type="PANTHER" id="PTHR33222:SF3">
    <property type="entry name" value="PROTEIN CURVATURE THYLAKOID 1C, CHLOROPLASTIC"/>
    <property type="match status" value="1"/>
</dbReference>
<dbReference type="HOGENOM" id="CLU_095488_2_1_1"/>